<feature type="compositionally biased region" description="Acidic residues" evidence="11">
    <location>
        <begin position="2153"/>
        <end position="2178"/>
    </location>
</feature>
<feature type="zinc finger region" description="UBR-type" evidence="9">
    <location>
        <begin position="105"/>
        <end position="178"/>
    </location>
</feature>
<feature type="region of interest" description="Disordered" evidence="11">
    <location>
        <begin position="1344"/>
        <end position="1363"/>
    </location>
</feature>
<dbReference type="GO" id="GO:0061630">
    <property type="term" value="F:ubiquitin protein ligase activity"/>
    <property type="evidence" value="ECO:0007669"/>
    <property type="project" value="UniProtKB-UniRule"/>
</dbReference>
<dbReference type="FunFam" id="2.10.110.30:FF:000002">
    <property type="entry name" value="Putative e3 ubiquitin-protein ligase ubr3"/>
    <property type="match status" value="1"/>
</dbReference>
<evidence type="ECO:0000256" key="1">
    <source>
        <dbReference type="ARBA" id="ARBA00000900"/>
    </source>
</evidence>
<dbReference type="GO" id="GO:0000151">
    <property type="term" value="C:ubiquitin ligase complex"/>
    <property type="evidence" value="ECO:0007669"/>
    <property type="project" value="TreeGrafter"/>
</dbReference>
<keyword evidence="5 10" id="KW-0863">Zinc-finger</keyword>
<dbReference type="PANTHER" id="PTHR21497">
    <property type="entry name" value="UBIQUITIN LIGASE E3 ALPHA-RELATED"/>
    <property type="match status" value="1"/>
</dbReference>
<dbReference type="GO" id="GO:0120174">
    <property type="term" value="P:stress-induced homeostatically regulated protein degradation pathway"/>
    <property type="evidence" value="ECO:0007669"/>
    <property type="project" value="EnsemblFungi"/>
</dbReference>
<feature type="region of interest" description="Disordered" evidence="11">
    <location>
        <begin position="2136"/>
        <end position="2184"/>
    </location>
</feature>
<feature type="region of interest" description="Disordered" evidence="11">
    <location>
        <begin position="329"/>
        <end position="378"/>
    </location>
</feature>
<evidence type="ECO:0000256" key="4">
    <source>
        <dbReference type="ARBA" id="ARBA00022723"/>
    </source>
</evidence>
<dbReference type="eggNOG" id="KOG1140">
    <property type="taxonomic scope" value="Eukaryota"/>
</dbReference>
<sequence>MINQSLASQLFNTLNTIPDSPSLCKAKSSNERAHLNYRLKNSIFYYLYYIISTDGKYLPTLFPDTDSDLFPKTIIDALPLDKKPLKRPFFDHINKKNIINHHSGRNCSRKFRIGEPIYRCQECGSDDTCVLCIHCFNPNDHVNHHVYTNICTDVTSGICDCGDHEAWKSELHCKAEQDFNNNNKNNNNNNGTTSLADEELYSKDSINVLETVLSTVLDYFIDIFDQNIEPLPTLQSKITRLIKEFHKEEQNNKIIDFLRDLEYKNVFIIDDTEENTTNTIQNNTSASNGLIDSSSEGNINPTTTNSALNSDIKVDLQTDIETETDTEIENASVQSNHSIHSNLSNHSDHNNIDLSQINTPPPAHSPPIPPPPQRVPPKHPQIKDYTVMIYNDEFHNYSQATTALRQGVPDTYHVDILTSKIDSEGRAMLKTSTDLNTLLTGFINVQINGLSATLTSWKEYIHQEVCKYIIAWINHCLNLPNPTFQDVFRDILGKVLCSTPNEKFFSNNSRILSQDTTANLSKMETITDSSSIISNSSKATNDIDMIHSGCDDNNNDNESKNIPLQNTINRSKTNTILDKYDIYKFSPESYDKSFANLSLLNNDRKIPLGSHKRFTSNESVSKISTTYQDVTSVYDLPADEMAKCYNYANSRLQYILYFDNRFWKKLRKDIQNVIIPTLASSNIYKTVFSQQLCQIFNHIIRSVTYMDREPQLTALRECIVQLFTCPTNINLMFESNSFEDIMWSVNDIFMDFTKIENGLLIWQRVQQTNPSKSFAIAFKQGLYSIETILSKVTNPNFILNPKVFVSIVTLCKLFNGAWKIKRKEGEHVLHEDQHFIPYLDFTTSIYGIVETIEKVIESQIEFTDKAALLAAIKLLNSYLSHRSLSYKLVSDTHEVIKFQVSTERIAYMNPVHTLFSLLIEKIPLQLAFDAIGATSDFLKISDFTLRSIVLCCQIDSGFWVRNGMSVLHQITYYKNNPELNSYIRDLHMNQLSFLFERDDVPRIIFNILDRWEILQWFNNEQEFRETVYEDKIFTIIQQFISFIYQILTEREFFLKDVTTESRKEFQIKNAIMYGLYSQPLSYSKLLKNIPDYLKEETSEFDRILKDISDFIEPKGLADSGVFQLKDSIFSDIDPLNIANMENDFESSSTVIKTRLAKKKKDIAKVVLQPQICDLSLLDENVKYLGNFTRANVFGKLVYKLLQTSIDLEDGSYLYELLHLLHAIFIDNEQVNGKDTLPETYMRMPVCNLLLQIANSKTDTFSEHILSKADFLLQYMIRKEKDAVFDILVSSFGEEFVNEYKSKKLDQGINLEETEKERKKRLAKKRQKKMLAKFSNQQSKFMKEHKSEFTKDAKTPSESDMDIDSEEPVNDIEEFTCALCQDDKSKDFFVVPAYHENTPIFRSGNISNPAEFSKPWNGFVNDDNNLIYTDDTTLATLRKDGTIGSRKVFVSCNHKVHYSCFKRYIQKKRFSPNSFLCPLCQTYSNTMLPIYETTKDNHGLTLDYLLKEKCSASTLLQTLQTFSAEDYKNVFSLVTYSVDHAQAFDHNLKKTKGFENKDTSRILTTHWANTISMMEVSSRLATNAAKDLLVGKEQKFKTLKNILIGIIMTCYTLGVPKKDFDPYINDGAVIYNENQIFQYIVKESLFSEKPLAESIKSALAAFTGQFITDFMWQIRAGDSTKLMKKAKEFGIFYKVPTKYIDSLIQIFGEQNLNTEKQLNEYSLAYTSLLRNLMPIIRRCFLLLKAFHQLLRSSDSELTFVNGVNIENDFSDLDTEEFVEAGTAILTNCSSLDEIFYGAFLYNQELAKTSNNIDPYLKLIPYEYCGIVKMVNISKHLNTYITNSKEFRLREEHSSNLKNVHNRLDFKICLACGVKIHQRADRHEMSKHLQKYCFKSYGAFLIPNTGEICLYLSQPASTVLIPAPYLNSHGETGKNAMRQGDLTTLNLKRFEHLNKLWAENEIPGYVSRLMGDDFRMNIISNTFLFPFNGRFQARRVDREDTTGEDNNDANDDSQDDDDDDRDDRDRGNIPVFGGPNFFLNRDVAEQTIGGTVGQTPGIPNEMAATNPEEIDDDDLFMAVDEDEDEMGADHRIVNIFEGFRNIFDATLAEQGAPFTAPIIEFLGPRLRRAGAPQEYLEEEEIIDSENHETTLSEGTNEEVNGEDEEGDDEDDDDHFVEAYDDTAQFE</sequence>
<comment type="catalytic activity">
    <reaction evidence="1 10">
        <text>S-ubiquitinyl-[E2 ubiquitin-conjugating enzyme]-L-cysteine + [acceptor protein]-L-lysine = [E2 ubiquitin-conjugating enzyme]-L-cysteine + N(6)-ubiquitinyl-[acceptor protein]-L-lysine.</text>
        <dbReference type="EC" id="2.3.2.27"/>
    </reaction>
</comment>
<evidence type="ECO:0000256" key="8">
    <source>
        <dbReference type="ARBA" id="ARBA00046341"/>
    </source>
</evidence>
<dbReference type="CDD" id="cd19672">
    <property type="entry name" value="UBR-box_UBR1_like"/>
    <property type="match status" value="1"/>
</dbReference>
<dbReference type="UniPathway" id="UPA00143"/>
<dbReference type="Proteomes" id="UP000002866">
    <property type="component" value="Chromosome 8"/>
</dbReference>
<evidence type="ECO:0000256" key="7">
    <source>
        <dbReference type="ARBA" id="ARBA00022833"/>
    </source>
</evidence>
<feature type="compositionally biased region" description="Low complexity" evidence="11">
    <location>
        <begin position="278"/>
        <end position="288"/>
    </location>
</feature>
<dbReference type="KEGG" id="tbl:TBLA_0H02100"/>
<reference evidence="13 14" key="1">
    <citation type="journal article" date="2011" name="Proc. Natl. Acad. Sci. U.S.A.">
        <title>Evolutionary erosion of yeast sex chromosomes by mating-type switching accidents.</title>
        <authorList>
            <person name="Gordon J.L."/>
            <person name="Armisen D."/>
            <person name="Proux-Wera E."/>
            <person name="Oheigeartaigh S.S."/>
            <person name="Byrne K.P."/>
            <person name="Wolfe K.H."/>
        </authorList>
    </citation>
    <scope>NUCLEOTIDE SEQUENCE [LARGE SCALE GENOMIC DNA]</scope>
    <source>
        <strain evidence="14">ATCC 34711 / CBS 6284 / DSM 70876 / NBRC 10599 / NRRL Y-10934 / UCD 77-7</strain>
    </source>
</reference>
<keyword evidence="3 10" id="KW-0808">Transferase</keyword>
<dbReference type="InParanoid" id="I2H7Z4"/>
<dbReference type="RefSeq" id="XP_004182015.1">
    <property type="nucleotide sequence ID" value="XM_004181967.1"/>
</dbReference>
<dbReference type="Pfam" id="PF18995">
    <property type="entry name" value="PRT6_C"/>
    <property type="match status" value="1"/>
</dbReference>
<dbReference type="GO" id="GO:0036503">
    <property type="term" value="P:ERAD pathway"/>
    <property type="evidence" value="ECO:0007669"/>
    <property type="project" value="EnsemblFungi"/>
</dbReference>
<dbReference type="InterPro" id="IPR055194">
    <property type="entry name" value="UBR1-like_WH"/>
</dbReference>
<dbReference type="GO" id="GO:1990116">
    <property type="term" value="P:ribosome-associated ubiquitin-dependent protein catabolic process"/>
    <property type="evidence" value="ECO:0007669"/>
    <property type="project" value="EnsemblFungi"/>
</dbReference>
<protein>
    <recommendedName>
        <fullName evidence="10">E3 ubiquitin-protein ligase</fullName>
        <ecNumber evidence="10">2.3.2.27</ecNumber>
    </recommendedName>
</protein>
<evidence type="ECO:0000313" key="13">
    <source>
        <dbReference type="EMBL" id="CCH62496.1"/>
    </source>
</evidence>
<feature type="domain" description="UBR-type" evidence="12">
    <location>
        <begin position="105"/>
        <end position="178"/>
    </location>
</feature>
<feature type="compositionally biased region" description="Acidic residues" evidence="11">
    <location>
        <begin position="2000"/>
        <end position="2020"/>
    </location>
</feature>
<dbReference type="GO" id="GO:1990303">
    <property type="term" value="C:UBR1-RAD6 ubiquitin ligase complex"/>
    <property type="evidence" value="ECO:0007669"/>
    <property type="project" value="EnsemblFungi"/>
</dbReference>
<keyword evidence="14" id="KW-1185">Reference proteome</keyword>
<dbReference type="SUPFAM" id="SSF57850">
    <property type="entry name" value="RING/U-box"/>
    <property type="match status" value="1"/>
</dbReference>
<keyword evidence="6 10" id="KW-0833">Ubl conjugation pathway</keyword>
<dbReference type="Gene3D" id="2.10.110.30">
    <property type="match status" value="1"/>
</dbReference>
<dbReference type="OrthoDB" id="26387at2759"/>
<dbReference type="InterPro" id="IPR044046">
    <property type="entry name" value="E3_ligase_UBR-like_C"/>
</dbReference>
<dbReference type="SMART" id="SM00396">
    <property type="entry name" value="ZnF_UBR1"/>
    <property type="match status" value="1"/>
</dbReference>
<dbReference type="Pfam" id="PF22960">
    <property type="entry name" value="WHD_UBR1"/>
    <property type="match status" value="1"/>
</dbReference>
<dbReference type="GO" id="GO:0071629">
    <property type="term" value="P:cytoplasm protein quality control by the ubiquitin-proteasome system"/>
    <property type="evidence" value="ECO:0007669"/>
    <property type="project" value="EnsemblFungi"/>
</dbReference>
<dbReference type="PROSITE" id="PS51157">
    <property type="entry name" value="ZF_UBR"/>
    <property type="match status" value="1"/>
</dbReference>
<evidence type="ECO:0000256" key="9">
    <source>
        <dbReference type="PROSITE-ProRule" id="PRU00508"/>
    </source>
</evidence>
<proteinExistence type="inferred from homology"/>
<dbReference type="EC" id="2.3.2.27" evidence="10"/>
<organism evidence="13 14">
    <name type="scientific">Henningerozyma blattae (strain ATCC 34711 / CBS 6284 / DSM 70876 / NBRC 10599 / NRRL Y-10934 / UCD 77-7)</name>
    <name type="common">Yeast</name>
    <name type="synonym">Tetrapisispora blattae</name>
    <dbReference type="NCBI Taxonomy" id="1071380"/>
    <lineage>
        <taxon>Eukaryota</taxon>
        <taxon>Fungi</taxon>
        <taxon>Dikarya</taxon>
        <taxon>Ascomycota</taxon>
        <taxon>Saccharomycotina</taxon>
        <taxon>Saccharomycetes</taxon>
        <taxon>Saccharomycetales</taxon>
        <taxon>Saccharomycetaceae</taxon>
        <taxon>Henningerozyma</taxon>
    </lineage>
</organism>
<dbReference type="GO" id="GO:0034620">
    <property type="term" value="P:cellular response to unfolded protein"/>
    <property type="evidence" value="ECO:0007669"/>
    <property type="project" value="EnsemblFungi"/>
</dbReference>
<accession>I2H7Z4</accession>
<dbReference type="GO" id="GO:1904855">
    <property type="term" value="F:proteasome regulatory particle binding"/>
    <property type="evidence" value="ECO:0007669"/>
    <property type="project" value="EnsemblFungi"/>
</dbReference>
<comment type="pathway">
    <text evidence="2 10">Protein modification; protein ubiquitination.</text>
</comment>
<gene>
    <name evidence="13" type="primary">TBLA0H02100</name>
    <name evidence="13" type="ORF">TBLA_0H02100</name>
</gene>
<dbReference type="GO" id="GO:0005737">
    <property type="term" value="C:cytoplasm"/>
    <property type="evidence" value="ECO:0007669"/>
    <property type="project" value="EnsemblFungi"/>
</dbReference>
<dbReference type="GeneID" id="14497653"/>
<dbReference type="OMA" id="WANTISM"/>
<dbReference type="HOGENOM" id="CLU_238060_0_0_1"/>
<dbReference type="GO" id="GO:0006513">
    <property type="term" value="P:protein monoubiquitination"/>
    <property type="evidence" value="ECO:0007669"/>
    <property type="project" value="EnsemblFungi"/>
</dbReference>
<dbReference type="EMBL" id="HE806323">
    <property type="protein sequence ID" value="CCH62496.1"/>
    <property type="molecule type" value="Genomic_DNA"/>
</dbReference>
<feature type="compositionally biased region" description="Low complexity" evidence="11">
    <location>
        <begin position="335"/>
        <end position="345"/>
    </location>
</feature>
<evidence type="ECO:0000256" key="10">
    <source>
        <dbReference type="RuleBase" id="RU366018"/>
    </source>
</evidence>
<keyword evidence="7 10" id="KW-0862">Zinc</keyword>
<feature type="compositionally biased region" description="Polar residues" evidence="11">
    <location>
        <begin position="290"/>
        <end position="306"/>
    </location>
</feature>
<dbReference type="InterPro" id="IPR039164">
    <property type="entry name" value="UBR1-like"/>
</dbReference>
<dbReference type="STRING" id="1071380.I2H7Z4"/>
<dbReference type="GO" id="GO:0008270">
    <property type="term" value="F:zinc ion binding"/>
    <property type="evidence" value="ECO:0007669"/>
    <property type="project" value="UniProtKB-UniRule"/>
</dbReference>
<dbReference type="InterPro" id="IPR003126">
    <property type="entry name" value="Znf_UBR"/>
</dbReference>
<feature type="region of interest" description="Disordered" evidence="11">
    <location>
        <begin position="1996"/>
        <end position="2032"/>
    </location>
</feature>
<comment type="similarity">
    <text evidence="8 10">Belongs to the E3 ubiquitin-protein ligase UBR1-like family.</text>
</comment>
<evidence type="ECO:0000256" key="11">
    <source>
        <dbReference type="SAM" id="MobiDB-lite"/>
    </source>
</evidence>
<evidence type="ECO:0000256" key="5">
    <source>
        <dbReference type="ARBA" id="ARBA00022771"/>
    </source>
</evidence>
<name>I2H7Z4_HENB6</name>
<dbReference type="GO" id="GO:0071596">
    <property type="term" value="P:ubiquitin-dependent protein catabolic process via the N-end rule pathway"/>
    <property type="evidence" value="ECO:0007669"/>
    <property type="project" value="UniProtKB-UniRule"/>
</dbReference>
<dbReference type="Pfam" id="PF02207">
    <property type="entry name" value="zf-UBR"/>
    <property type="match status" value="1"/>
</dbReference>
<evidence type="ECO:0000256" key="3">
    <source>
        <dbReference type="ARBA" id="ARBA00022679"/>
    </source>
</evidence>
<evidence type="ECO:0000256" key="6">
    <source>
        <dbReference type="ARBA" id="ARBA00022786"/>
    </source>
</evidence>
<feature type="compositionally biased region" description="Pro residues" evidence="11">
    <location>
        <begin position="359"/>
        <end position="378"/>
    </location>
</feature>
<dbReference type="GO" id="GO:0000209">
    <property type="term" value="P:protein polyubiquitination"/>
    <property type="evidence" value="ECO:0007669"/>
    <property type="project" value="EnsemblFungi"/>
</dbReference>
<evidence type="ECO:0000313" key="14">
    <source>
        <dbReference type="Proteomes" id="UP000002866"/>
    </source>
</evidence>
<dbReference type="GO" id="GO:0008540">
    <property type="term" value="C:proteasome regulatory particle, base subcomplex"/>
    <property type="evidence" value="ECO:0007669"/>
    <property type="project" value="EnsemblFungi"/>
</dbReference>
<feature type="compositionally biased region" description="Basic and acidic residues" evidence="11">
    <location>
        <begin position="1344"/>
        <end position="1356"/>
    </location>
</feature>
<dbReference type="GO" id="GO:0072671">
    <property type="term" value="P:mitochondria-associated ubiquitin-dependent protein catabolic process"/>
    <property type="evidence" value="ECO:0007669"/>
    <property type="project" value="EnsemblFungi"/>
</dbReference>
<evidence type="ECO:0000259" key="12">
    <source>
        <dbReference type="PROSITE" id="PS51157"/>
    </source>
</evidence>
<comment type="function">
    <text evidence="10">Ubiquitin ligase protein which is a component of the N-end rule pathway. Recognizes and binds to proteins bearing specific N-terminal residues that are destabilizing according to the N-end rule, leading to their ubiquitination and subsequent degradation.</text>
</comment>
<dbReference type="PANTHER" id="PTHR21497:SF26">
    <property type="entry name" value="E3 UBIQUITIN-PROTEIN LIGASE UBR1"/>
    <property type="match status" value="1"/>
</dbReference>
<feature type="region of interest" description="Disordered" evidence="11">
    <location>
        <begin position="278"/>
        <end position="306"/>
    </location>
</feature>
<dbReference type="GO" id="GO:0090089">
    <property type="term" value="P:regulation of dipeptide transport"/>
    <property type="evidence" value="ECO:0007669"/>
    <property type="project" value="EnsemblFungi"/>
</dbReference>
<evidence type="ECO:0000256" key="2">
    <source>
        <dbReference type="ARBA" id="ARBA00004906"/>
    </source>
</evidence>
<keyword evidence="4 10" id="KW-0479">Metal-binding</keyword>
<dbReference type="FunCoup" id="I2H7Z4">
    <property type="interactions" value="736"/>
</dbReference>